<name>A0A4S4ALL2_9RHOO</name>
<dbReference type="PANTHER" id="PTHR34353:SF2">
    <property type="entry name" value="CRISPR-ASSOCIATED ENDONUCLEASE CAS1 1"/>
    <property type="match status" value="1"/>
</dbReference>
<evidence type="ECO:0000256" key="9">
    <source>
        <dbReference type="ARBA" id="ARBA00038592"/>
    </source>
</evidence>
<dbReference type="NCBIfam" id="TIGR03639">
    <property type="entry name" value="cas1_NMENI"/>
    <property type="match status" value="1"/>
</dbReference>
<dbReference type="OrthoDB" id="9803119at2"/>
<keyword evidence="6" id="KW-0051">Antiviral defense</keyword>
<comment type="subunit">
    <text evidence="9">Homodimer, forms a heterotetramer with a Cas2 homodimer.</text>
</comment>
<keyword evidence="2" id="KW-0479">Metal-binding</keyword>
<evidence type="ECO:0000256" key="2">
    <source>
        <dbReference type="ARBA" id="ARBA00022723"/>
    </source>
</evidence>
<dbReference type="InterPro" id="IPR050646">
    <property type="entry name" value="Cas1"/>
</dbReference>
<dbReference type="InterPro" id="IPR002729">
    <property type="entry name" value="CRISPR-assoc_Cas1"/>
</dbReference>
<dbReference type="InterPro" id="IPR019855">
    <property type="entry name" value="CRISPR-assoc_Cas1_NMENI"/>
</dbReference>
<accession>A0A4S4ALL2</accession>
<keyword evidence="7" id="KW-0238">DNA-binding</keyword>
<evidence type="ECO:0000256" key="8">
    <source>
        <dbReference type="ARBA" id="ARBA00023211"/>
    </source>
</evidence>
<gene>
    <name evidence="10" type="primary">cas1</name>
    <name evidence="10" type="ORF">E6O51_14480</name>
</gene>
<dbReference type="GO" id="GO:0046872">
    <property type="term" value="F:metal ion binding"/>
    <property type="evidence" value="ECO:0007669"/>
    <property type="project" value="UniProtKB-KW"/>
</dbReference>
<evidence type="ECO:0000256" key="7">
    <source>
        <dbReference type="ARBA" id="ARBA00023125"/>
    </source>
</evidence>
<dbReference type="GO" id="GO:0016787">
    <property type="term" value="F:hydrolase activity"/>
    <property type="evidence" value="ECO:0007669"/>
    <property type="project" value="UniProtKB-KW"/>
</dbReference>
<keyword evidence="3 10" id="KW-0255">Endonuclease</keyword>
<dbReference type="AlphaFoldDB" id="A0A4S4ALL2"/>
<organism evidence="10 11">
    <name type="scientific">Pseudothauera rhizosphaerae</name>
    <dbReference type="NCBI Taxonomy" id="2565932"/>
    <lineage>
        <taxon>Bacteria</taxon>
        <taxon>Pseudomonadati</taxon>
        <taxon>Pseudomonadota</taxon>
        <taxon>Betaproteobacteria</taxon>
        <taxon>Rhodocyclales</taxon>
        <taxon>Zoogloeaceae</taxon>
        <taxon>Pseudothauera</taxon>
    </lineage>
</organism>
<keyword evidence="4" id="KW-0378">Hydrolase</keyword>
<dbReference type="NCBIfam" id="TIGR00287">
    <property type="entry name" value="cas1"/>
    <property type="match status" value="1"/>
</dbReference>
<keyword evidence="1" id="KW-0540">Nuclease</keyword>
<evidence type="ECO:0000256" key="4">
    <source>
        <dbReference type="ARBA" id="ARBA00022801"/>
    </source>
</evidence>
<proteinExistence type="predicted"/>
<keyword evidence="5" id="KW-0460">Magnesium</keyword>
<dbReference type="InterPro" id="IPR042206">
    <property type="entry name" value="CRISPR-assoc_Cas1_C"/>
</dbReference>
<keyword evidence="8" id="KW-0464">Manganese</keyword>
<dbReference type="GO" id="GO:0043571">
    <property type="term" value="P:maintenance of CRISPR repeat elements"/>
    <property type="evidence" value="ECO:0007669"/>
    <property type="project" value="InterPro"/>
</dbReference>
<evidence type="ECO:0000256" key="5">
    <source>
        <dbReference type="ARBA" id="ARBA00022842"/>
    </source>
</evidence>
<dbReference type="EMBL" id="SSOD01000011">
    <property type="protein sequence ID" value="THF60416.1"/>
    <property type="molecule type" value="Genomic_DNA"/>
</dbReference>
<keyword evidence="11" id="KW-1185">Reference proteome</keyword>
<sequence>MISRPARLRREHFSLAIDQEETAFVPLEDIAVIVLNHQEITLTHPVLSACAEYGIGLYATGRNHQPAGVFLPFLSHSRTTRMLRKQLDITRPTAKRAWASIVRRKIENQATCLRLCGKPGEDRLASYARRIRSGDPDNLEAQAAAFYFVQLFGSDFHRSDERWMNAALDYGYAVLRGAIARGLIAHGLHPTIGLFHGSEQNAFNLADDLIEPFRPLVDLHVVKHTASTEGDLIPADKQALIALLNVDVAMPQGKMSVLSAIEYAVESLVRVYEDGESALELPTLVGLRAHRLEY</sequence>
<dbReference type="GO" id="GO:0003677">
    <property type="term" value="F:DNA binding"/>
    <property type="evidence" value="ECO:0007669"/>
    <property type="project" value="UniProtKB-KW"/>
</dbReference>
<dbReference type="GO" id="GO:0004520">
    <property type="term" value="F:DNA endonuclease activity"/>
    <property type="evidence" value="ECO:0007669"/>
    <property type="project" value="InterPro"/>
</dbReference>
<evidence type="ECO:0000313" key="10">
    <source>
        <dbReference type="EMBL" id="THF60416.1"/>
    </source>
</evidence>
<dbReference type="Proteomes" id="UP000307956">
    <property type="component" value="Unassembled WGS sequence"/>
</dbReference>
<evidence type="ECO:0000256" key="3">
    <source>
        <dbReference type="ARBA" id="ARBA00022759"/>
    </source>
</evidence>
<dbReference type="GO" id="GO:0051607">
    <property type="term" value="P:defense response to virus"/>
    <property type="evidence" value="ECO:0007669"/>
    <property type="project" value="UniProtKB-KW"/>
</dbReference>
<dbReference type="Pfam" id="PF01867">
    <property type="entry name" value="Cas_Cas1"/>
    <property type="match status" value="1"/>
</dbReference>
<dbReference type="PANTHER" id="PTHR34353">
    <property type="entry name" value="CRISPR-ASSOCIATED ENDONUCLEASE CAS1 1"/>
    <property type="match status" value="1"/>
</dbReference>
<dbReference type="Gene3D" id="1.20.120.920">
    <property type="entry name" value="CRISPR-associated endonuclease Cas1, C-terminal domain"/>
    <property type="match status" value="1"/>
</dbReference>
<comment type="caution">
    <text evidence="10">The sequence shown here is derived from an EMBL/GenBank/DDBJ whole genome shotgun (WGS) entry which is preliminary data.</text>
</comment>
<evidence type="ECO:0000256" key="6">
    <source>
        <dbReference type="ARBA" id="ARBA00023118"/>
    </source>
</evidence>
<protein>
    <submittedName>
        <fullName evidence="10">Type II CRISPR-associated endonuclease Cas1</fullName>
    </submittedName>
</protein>
<evidence type="ECO:0000256" key="1">
    <source>
        <dbReference type="ARBA" id="ARBA00022722"/>
    </source>
</evidence>
<evidence type="ECO:0000313" key="11">
    <source>
        <dbReference type="Proteomes" id="UP000307956"/>
    </source>
</evidence>
<reference evidence="10 11" key="1">
    <citation type="submission" date="2019-04" db="EMBL/GenBank/DDBJ databases">
        <title>Azoarcus rhizosphaerae sp. nov. isolated from rhizosphere of Ficus religiosa.</title>
        <authorList>
            <person name="Lin S.-Y."/>
            <person name="Hameed A."/>
            <person name="Hsu Y.-H."/>
            <person name="Young C.-C."/>
        </authorList>
    </citation>
    <scope>NUCLEOTIDE SEQUENCE [LARGE SCALE GENOMIC DNA]</scope>
    <source>
        <strain evidence="10 11">CC-YHH848</strain>
    </source>
</reference>